<comment type="caution">
    <text evidence="11">Lacks conserved residue(s) required for the propagation of feature annotation.</text>
</comment>
<dbReference type="Pfam" id="PF00378">
    <property type="entry name" value="ECH_1"/>
    <property type="match status" value="1"/>
</dbReference>
<feature type="region of interest" description="Disordered" evidence="13">
    <location>
        <begin position="5521"/>
        <end position="5553"/>
    </location>
</feature>
<proteinExistence type="inferred from homology"/>
<dbReference type="Pfam" id="PF14765">
    <property type="entry name" value="PS-DH"/>
    <property type="match status" value="2"/>
</dbReference>
<dbReference type="InterPro" id="IPR006162">
    <property type="entry name" value="Ppantetheine_attach_site"/>
</dbReference>
<evidence type="ECO:0000256" key="5">
    <source>
        <dbReference type="ARBA" id="ARBA00022553"/>
    </source>
</evidence>
<dbReference type="CDD" id="cd08953">
    <property type="entry name" value="KR_2_SDR_x"/>
    <property type="match status" value="2"/>
</dbReference>
<evidence type="ECO:0000256" key="3">
    <source>
        <dbReference type="ARBA" id="ARBA00022450"/>
    </source>
</evidence>
<feature type="region of interest" description="Disordered" evidence="13">
    <location>
        <begin position="1"/>
        <end position="23"/>
    </location>
</feature>
<evidence type="ECO:0000313" key="17">
    <source>
        <dbReference type="EMBL" id="AUX43603.1"/>
    </source>
</evidence>
<feature type="domain" description="Carrier" evidence="14">
    <location>
        <begin position="1538"/>
        <end position="1615"/>
    </location>
</feature>
<evidence type="ECO:0000259" key="16">
    <source>
        <dbReference type="PROSITE" id="PS52019"/>
    </source>
</evidence>
<dbReference type="InterPro" id="IPR049552">
    <property type="entry name" value="PKS_DH_N"/>
</dbReference>
<keyword evidence="4" id="KW-0963">Cytoplasm</keyword>
<keyword evidence="5" id="KW-0597">Phosphoprotein</keyword>
<comment type="function">
    <text evidence="10">Involved in production of the polyketide antibiotic thailandamide.</text>
</comment>
<feature type="domain" description="Carrier" evidence="14">
    <location>
        <begin position="2861"/>
        <end position="2936"/>
    </location>
</feature>
<feature type="region of interest" description="Disordered" evidence="13">
    <location>
        <begin position="3612"/>
        <end position="3648"/>
    </location>
</feature>
<dbReference type="SMART" id="SM00825">
    <property type="entry name" value="PKS_KS"/>
    <property type="match status" value="4"/>
</dbReference>
<dbReference type="InterPro" id="IPR054514">
    <property type="entry name" value="RhiE-like_linker"/>
</dbReference>
<dbReference type="InterPro" id="IPR036291">
    <property type="entry name" value="NAD(P)-bd_dom_sf"/>
</dbReference>
<feature type="compositionally biased region" description="Low complexity" evidence="13">
    <location>
        <begin position="2288"/>
        <end position="2315"/>
    </location>
</feature>
<evidence type="ECO:0000256" key="10">
    <source>
        <dbReference type="ARBA" id="ARBA00054155"/>
    </source>
</evidence>
<dbReference type="InterPro" id="IPR013217">
    <property type="entry name" value="Methyltransf_12"/>
</dbReference>
<keyword evidence="6" id="KW-0808">Transferase</keyword>
<sequence>MKTREIHRQNGAHDRETQPLGPRFTERLRSLAAEVLKLDVGEVDLSQPVAEYGLSSVLAADFIARFEAIFGIKLAPTVFFEYRDLGALAGHLVERYADRIARALEGQGGAPEPAPARDAGNTNGAHAAAPGAGGSELDRRVHQVASGGGALMSDLEALWGDERPAQAASEPTSTKAQEPSARESALSGTAGPGRDDIAIIGLSAVLPASEDVEEFWAHLLAGDTLITRIPAERIARATYHLAPIGGGRRSEVAWGAFLDGVDAFDAAFFGITPREAELMDPQQRLFLQTAWHVVEDAGYDPRALADSRTGVFVGVATTDYLDLAMEAGVDADAYMATGLAHAILANRVSFLLGLNGPSEPVNTACSSALVALHRAVEAIHRGDCEMAIAGGVNLILHSRVSDAFQKAGMLSPTGRCNAFAAGADGFVRGEGAGAVLLKPLSRAIADRDPIRGVLRGSAINHNGRSGTLISPRLDAQVDVLVRAYRSAGVDPSTIGLIEAYGIGSDLADQVEILGLKRAFEELYRSLGLPAPERPRCAVGSVKTNVGSLETASGMASLAKVLLAMKHGTLPRNATSGAPNPHLELDGSPFYLLDRTIAWPGAPGPRAGRAPRRAGISAFGYGGVNAHVVVEEPPAREEAAPADAGPRLLVLSARTEERLRAYASRLERSLRRDVEAGSAPTLRDLAFTLQVSRASWECRAAAVVSDLASALSALRAIASGEARASGVLLGEVPKRTVKTAIAGPSAEEQEEQAKLIADRQWKALARRWVEGENVAWARLYAGEPLPRRVSLPGYPFERRRHWLFEQGEAGRLRRAGEGLPAGEGALRDGGSRGGGLLEGDPREQPPREALASGEVARAREPRELLRTTYRAGDPVLKDHTIRGAAVMPASALVERALTAARSLSAEWCALEKLVFLRPLSCARGEVTVRVVAAQQERGWALEIQDDRGIVCARGALSLEAEGAAPLPLPLDELEQRCASELSAAELYHMLSDAGVEYSPALRVLMHVGRGAGEALGRYRLDRAPATGADALPGAAASAVPSAVPSAVIEGAIQTLAALVAEGSGQMVFSLGRAEIWRRPGRSGWTYARRTGEQRFDVIVTDDAGAVCVRLLGVALRAPASAREGAAARDEGAAAREEPSSAPSSLDATLSPAQSRLRAVDAAVHQSALAELESFAQRLLLHTLRSAGVDPAGPGGADRDAVRRSLGVSPARERLLSALLNAARAAGAPPAPSAWDPALEAERLAAASPSIAAHLAFLSRCAAHLIAVLRGVVTPTEVVFPGGSSHLVEAVYGDNALIVPFNEAVAAAVRAFVAQRASALEPGRRVRILEVGAGTGGTSAPVLGAIAPFRDRVEYVYTDISRGLLRRAEERLGQTHPFVRFAPLDIEADIEEQGFSAGSFDVVLAANVLHATRNVEQATSHARDLLEPGGWLVVSEATRLQLFLTMTFGLLDGWWRSEDDRRSPDGPLLGVGGWQKLLRDLGFSRASALTAPALDGAEPYQAVLVAESAGPLARASSSQPAAPRRPRAARQAAAQARAPEAAEPIVRELVGQICAALRMKPDDVDVRQPFADYGVDSIIAVELVERTNRILGTKLLPTALFEHKSVIELAIHLAEELAGAPRAGAAGDLAGTATPADAGGAAAEPRVVVAEPLTAAEPRAMIAAAPPAPITAAAAQASGAPARAPGAGEGAIAVIGMSGRFPGARDLAEFWRLLASGTCAIRRAPPERWDAQVICDPDPDRLDRSYCVEGGFLDDIDLFDAAFFGITGREAELSDPQHRLFLEEAYAALEDAGYATDAVRGARCGVFVGAGAGDYLNRMLELQIPKGAQAFWGNTASVLASRLSYFLDMKGVSLAVDTACSSSLVAVHLACRSLLSGESDLAIAGGAFLNVTPTFHILASNARMLSPVGRCKAFAADADGFVPGEGVGAVVLKRLDAALRDGDVIHGVILGSGVNQDGRTNGIIAPSVESQAALLREVYERGGIDPATITYVEAHGTGTRLGDPIEVEGLTRAFRGFTDERGYCALGSVKTNIGHAATAAGIGGLLKGLLCLRHGQIPPSLHFSAPNPAIDFGASPFFVNTELRAWSRDRGPRRMAVSSFGFGGTNAHLVLAEPPERSLVPAARKPLSWVVPLSARQPDALRRRIADLGRWLEASAPQHLGDVVHTLQRRRAHHAHRAAFVVRDAAELLEAIRAVEQEGRHPRCMMGEGRGPAAGLRSALDELSASLCRELGGGALPPDEQHKKSVALAELYAAGTDVAWDRAFPGEGRAVSLPTYPFVRQRFWAEPSAEASPGAAATPRAEATPRAAASPRAAAAPRPVPPARDGGGRIAYFGPRWERVPAPSAAARAQAGGDLVLFDLDGRLAREEQARSAGSGRRVLWVRPGARFEISAPDALAIDPSNPDDYRQLWAHLAGSGSGPAAVVLLWPWRQPSFAPADAAGVERALAHGIGAAALLARAMCAAPARLEALRSETRLVVVCRGDLDVRADDQPFSEAAAAYGRSLRPLLPQVRFLSLLLPGDLDERRLADLLDQELADAAGDPHREVAYDGGERHVRRLAPAEPIPSEEGAALRERGHYLITGGAGGLGRIFARHLARQCRARLLLIGRSPLDERLRAELASIEGLGAEVLYRTADVTRLHEVEGALSEARRRFGPLCGVIHAAGAITGRVLTDKSHADFLATLRPKIEGVRAIDAATAGDPLDFFVAFSSASSWLGDMGQGDYAVANRFMDVYCAHREGLRRRGLRRGRSASIAWPLWRDGGMRFAPDLEQRYLRSSGLALVEERDGLEAFDAILAGGPTQVMPLVGDLSLLAPILGLSAPRARPPAAAASAAAQAAPAAAAAAGSAAVDGGARAGQTGAAIPAPAQIEADLCGIIATHFKVSIGQPDEHLGELGFDSLMLTELADRMSRRYGVEVLPTVFFSHNTVRSLAAFLVETFGSALRLEARPREAEAPAVEARPHEAEAPAVEARPHEAEAPAVEARPHEAEAPAVEARPCEAGRAPLRGGAELDGRDIAIVGMSGVFPGARDLDELWEHLAAEHDLIAEVPQERWDWRAHFGAERGRSTSKWGGFIADADRFDAAFFRISPLEAKLMDPQQRLFLEHAWRAVESSGHRPSELAGRAVGVFAGVQFNDYQMLLASRGDYRAQVVTGNAHTMVPNRVSYTLDLRGPSEAVDTACSASLVALNRAIRALRAGECEAALAGGVSLMLAPSTMIGASQLEVLSPRGRCRTLDASADGFVKGEGVGVLFLKPLSAALADGDPILAILRGAAVNHGGRAHSLTAPNADAQAALLQAAYEDAGVAPETVTYVELHGTGTKLGDPVEVEGLKKAFGRTGAAASCGLGSVKTNIGHLEPAAGIAGVIKVVLSMRNGVLPGNPHLVELNPYLQIEGTPFYAVERTRPWQRLAAPGGGLTPRRAGVSSFGFGGANAHVVIEEHVGAPAPASDDAGPQLFVLSARDEARLTDLAASLAAHLGRRRARAGEALPSLRDVAFTLMLGREELEWRLAIAASTHEELIEKLRAASGGDPSHPGVHRGRAGRRTAPAEGDGAAASRALAERDLAALARLWTGGAQIAWEGLFAGEPRPRRVSLPAYPFRGPRYWFDVSSSAERDVSSSAERDVSSSAERDVSSSAERGARDGNGKLERAPGPTSAEIWERRALSYQGDEVTLQIIDGAIAWIEMNDVAHRNMFSEGLVLGLLARFREIEARDDIKAVVLTGRGNVFMMGGTEEGLIDIADGNAKYSDLPFLYEGLLRCKVPVIAALQGHALGAGLCFGLYADIVLMAEEAVYGANFMSYGFTPGLGATFILAERFGGPLATEMMYVARSFTGRELRERRSSPIFRPSAEVHAEALAIARRLAEKPREALVVLKQELAGRTLAALPRVIAAEIEMHRQTFAIPEVRQRIREHFAKASLQPSAGAAPPVARKAAAPPVAREAATPPAAREAAAPPAAREAAAPPVAVAPPPAAAAAAAPPPAREAATLPAAGDAMIAGEDARAAILRRLRGVLSDALEIADDVDAELPFQELGIDSISGVEIIRDINRTFGLSLEAIALYDHPTLKALAERVEADLVKAGRPLLEERSAPAAAPPSASPAAEPLRSADAAHAAAPPPAPPAAAAPPPAPPAAAAPPPAPLAAAEPPQSAAVSPAPAPATATANDDIAIIGMSGRFPGAPDLDRFWRNLAQGVDSVTEVPPERFDVAKVFDPDPRAPGRTYCKWGGFLADIDRFDAAFFHVSPKEAEMMAPEQRLFLEEAWKALEDAGCSDRRLAGSRCGVFVGASARDYVERARGRKTAHALTGLSNSVLAARIAYHLDLKGPAVAVDTACSSSLVAIWLACQSLLSGECSMAIAGGVTLMLAPDFLIVSSNASVLSPTGKCASFSSAADGIVMSEGAGVVVLKPLARALADGDPIHAVIKAIGANQDGKTNGISAPSARSQTALELEVYRRAGVDPGQISYVEAHGTGTPLGDPIELKALKDAFPAPGDGRARCPIGSVKTNIGHANMAAGVASVIKVALAMRHRQIPPSLHFDAPNPHIDFEKSPFYVNTALAPWERRGDAPRIAALSSFGFSGTNAHVVLAEPPARERRGARRRPHLVVLSAKDEAALRRRSEDLLAWLRAQGDGVWLGDVSFTLAAGRSHFELRNAFVARDGRELRASLAAALSGEAPPDARRGEVPSDHAKLRAARALGARAEAACAAAGGSEDERRAALLEVAEAYVGGHDPDWAAIFAGEDALRIALPTYPFQGDRYWIDDEAPRSSAPAARAGAHPLLDGADLRGSLGEGLVFRKTFSPDAPVVRDHRVQGQAILPAVAYLELVLAALSAAGEEAAWTLRRVRWLRPLAVGDLVEVAVRLRDDRGQILFEVTSGGPGERVVHAQGEAHPGGPTPPSGVDLDGVRGRAARRLAREEIYAQYAGLGIEYRGDYRALEEVSGNRREALGVLRLPSEAEGRERYRLDPAIADAALQAIAGFVLDAEEGQALLPFSAEEVAVYRPVGAAGFSYLELSGDRRFHVTLLDPRGEVCAALRDVSLRPWRDPLADFFYAPRWIEQPHDGASLPQRAAPRSVLVVHADERLGLKQAVAALHPGAAIGEVVLGARHLRRAPDSIEIPASDPGGCTAALEDLLTRAGRIDCIYFLGGLLAPGRGALDLREVEERSVITLFRLIKGLFSAGLHRDPLRLVVATNDVHPVTGREALDARAAGVHGLAKAIAKELSGWDVSCADLGLEGARPSPGPDGWGALLAALFREPPQRGGEDVALRDGRRFVRVLEKVALSPRPEAPLRRGGVYLILGGAKGIGLALSRDLAARYAARLVWLGRSPLDDARRRDMDEIRRAGGDVLYLEVDATSRRAMDEAVARARQRFGRIDGAVHSAIVLEDRSLLRMTEAELRAVLGPKVDGAVNLVEALAGEALDFLVFFSSAQSFAGSAGQGNYAAASTFEDAFAQSVARRAPFPVRVVNWGYWGTVGIVANTEVAARMAAMGIGSIRPEEGVEAVRRILAHDLVQVMAIRADRTIGERLDLLRGDREESGSSEAHGGGDGDARGERGAPLPPPRVDRIIESAALPAVDARAIDRYESAAAAIERLAARMLRESLARAGALPAGPARLRRDELRRRLRVLDGYGRLFEASLDVLERAGVLRLDGDAVEVVRADGEAEPRLDAARARLLDDHPEAGAAVSLLEACVDAFPAVVSGEKDHMAVLFPGGGMSRVEGIYRGNAVVDHFNRLTASVVEASVRARLAEDPAAVVTVLEVGAGTGGTTAFVLEALRPHAARVRYLYTDVSRGFAEFGRSRFAATYPFVEFEVVDAERASETTVVPLGTVDVVFASNAVHATRRIGRTLREIGALLRPGGLLVLNEGCRRRDFATLTFGLTTGWWLYEDERLPWAPLLSVALWERALEESGFSGARALALPGVRPEDAAQVVLVAARDPARLRQAEGRRAAPLAAAARGAAPYAEADRPAVEPGRPAAGTTGAGGDLHRPALGYVTRVLGEILKSDPAKIRHDATLERYGIDSLVSQEINARFERDLGPLPATMLFEHNTAARLAAYLLAEHRAALEKVLGVEPGRAAAAQEAAPGEGHIPSSPSPRPHGGDGEDDGAAAGLRRDPRAERDLRAERDQRDLRAERDPRGERDLRRRIAQLSDQQVESLLSDLMHTGATLNGGRSGQ</sequence>
<reference evidence="17 18" key="1">
    <citation type="submission" date="2015-09" db="EMBL/GenBank/DDBJ databases">
        <title>Sorangium comparison.</title>
        <authorList>
            <person name="Zaburannyi N."/>
            <person name="Bunk B."/>
            <person name="Overmann J."/>
            <person name="Mueller R."/>
        </authorList>
    </citation>
    <scope>NUCLEOTIDE SEQUENCE [LARGE SCALE GENOMIC DNA]</scope>
    <source>
        <strain evidence="17 18">So ce26</strain>
    </source>
</reference>
<feature type="region of interest" description="Disordered" evidence="13">
    <location>
        <begin position="106"/>
        <end position="136"/>
    </location>
</feature>
<feature type="region of interest" description="N-terminal hotdog fold" evidence="11">
    <location>
        <begin position="4768"/>
        <end position="4887"/>
    </location>
</feature>
<dbReference type="GO" id="GO:0004312">
    <property type="term" value="F:fatty acid synthase activity"/>
    <property type="evidence" value="ECO:0007669"/>
    <property type="project" value="TreeGrafter"/>
</dbReference>
<feature type="domain" description="PKS/mFAS DH" evidence="16">
    <location>
        <begin position="4768"/>
        <end position="5039"/>
    </location>
</feature>
<dbReference type="InterPro" id="IPR050091">
    <property type="entry name" value="PKS_NRPS_Biosynth_Enz"/>
</dbReference>
<evidence type="ECO:0000256" key="6">
    <source>
        <dbReference type="ARBA" id="ARBA00022679"/>
    </source>
</evidence>
<dbReference type="GO" id="GO:0003857">
    <property type="term" value="F:(3S)-3-hydroxyacyl-CoA dehydrogenase (NAD+) activity"/>
    <property type="evidence" value="ECO:0007669"/>
    <property type="project" value="UniProtKB-EC"/>
</dbReference>
<evidence type="ECO:0000256" key="7">
    <source>
        <dbReference type="ARBA" id="ARBA00022737"/>
    </source>
</evidence>
<dbReference type="InterPro" id="IPR029063">
    <property type="entry name" value="SAM-dependent_MTases_sf"/>
</dbReference>
<feature type="compositionally biased region" description="Low complexity" evidence="13">
    <location>
        <begin position="6067"/>
        <end position="6078"/>
    </location>
</feature>
<dbReference type="InterPro" id="IPR032821">
    <property type="entry name" value="PKS_assoc"/>
</dbReference>
<dbReference type="PROSITE" id="PS00606">
    <property type="entry name" value="KS3_1"/>
    <property type="match status" value="4"/>
</dbReference>
<dbReference type="InterPro" id="IPR042104">
    <property type="entry name" value="PKS_dehydratase_sf"/>
</dbReference>
<dbReference type="Pfam" id="PF00109">
    <property type="entry name" value="ketoacyl-synt"/>
    <property type="match status" value="4"/>
</dbReference>
<dbReference type="InterPro" id="IPR020807">
    <property type="entry name" value="PKS_DH"/>
</dbReference>
<dbReference type="Gene3D" id="3.90.226.10">
    <property type="entry name" value="2-enoyl-CoA Hydratase, Chain A, domain 1"/>
    <property type="match status" value="1"/>
</dbReference>
<feature type="region of interest" description="Disordered" evidence="13">
    <location>
        <begin position="2949"/>
        <end position="2971"/>
    </location>
</feature>
<dbReference type="Pfam" id="PF21394">
    <property type="entry name" value="Beta-ketacyl_N"/>
    <property type="match status" value="1"/>
</dbReference>
<evidence type="ECO:0000256" key="2">
    <source>
        <dbReference type="ARBA" id="ARBA00004792"/>
    </source>
</evidence>
<dbReference type="InterPro" id="IPR014030">
    <property type="entry name" value="Ketoacyl_synth_N"/>
</dbReference>
<dbReference type="Gene3D" id="6.20.390.20">
    <property type="match status" value="1"/>
</dbReference>
<feature type="compositionally biased region" description="Low complexity" evidence="13">
    <location>
        <begin position="4135"/>
        <end position="4153"/>
    </location>
</feature>
<dbReference type="InterPro" id="IPR014031">
    <property type="entry name" value="Ketoacyl_synth_C"/>
</dbReference>
<feature type="domain" description="Carrier" evidence="14">
    <location>
        <begin position="3995"/>
        <end position="4071"/>
    </location>
</feature>
<dbReference type="InterPro" id="IPR001753">
    <property type="entry name" value="Enoyl-CoA_hydra/iso"/>
</dbReference>
<dbReference type="InterPro" id="IPR057326">
    <property type="entry name" value="KR_dom"/>
</dbReference>
<evidence type="ECO:0000256" key="13">
    <source>
        <dbReference type="SAM" id="MobiDB-lite"/>
    </source>
</evidence>
<feature type="compositionally biased region" description="Low complexity" evidence="13">
    <location>
        <begin position="119"/>
        <end position="130"/>
    </location>
</feature>
<dbReference type="SUPFAM" id="SSF53335">
    <property type="entry name" value="S-adenosyl-L-methionine-dependent methyltransferases"/>
    <property type="match status" value="2"/>
</dbReference>
<dbReference type="CDD" id="cd02440">
    <property type="entry name" value="AdoMet_MTases"/>
    <property type="match status" value="2"/>
</dbReference>
<dbReference type="CDD" id="cd06558">
    <property type="entry name" value="crotonase-like"/>
    <property type="match status" value="1"/>
</dbReference>
<feature type="domain" description="Ketosynthase family 3 (KS3)" evidence="15">
    <location>
        <begin position="1687"/>
        <end position="2111"/>
    </location>
</feature>
<dbReference type="InterPro" id="IPR029045">
    <property type="entry name" value="ClpP/crotonase-like_dom_sf"/>
</dbReference>
<keyword evidence="3" id="KW-0596">Phosphopantetheine</keyword>
<dbReference type="InterPro" id="IPR020806">
    <property type="entry name" value="PKS_PP-bd"/>
</dbReference>
<dbReference type="GO" id="GO:0004315">
    <property type="term" value="F:3-oxoacyl-[acyl-carrier-protein] synthase activity"/>
    <property type="evidence" value="ECO:0007669"/>
    <property type="project" value="InterPro"/>
</dbReference>
<dbReference type="SUPFAM" id="SSF47336">
    <property type="entry name" value="ACP-like"/>
    <property type="match status" value="5"/>
</dbReference>
<dbReference type="PANTHER" id="PTHR43775:SF37">
    <property type="entry name" value="SI:DKEY-61P9.11"/>
    <property type="match status" value="1"/>
</dbReference>
<dbReference type="InterPro" id="IPR009081">
    <property type="entry name" value="PP-bd_ACP"/>
</dbReference>
<feature type="compositionally biased region" description="Basic and acidic residues" evidence="13">
    <location>
        <begin position="6102"/>
        <end position="6135"/>
    </location>
</feature>
<dbReference type="InterPro" id="IPR020841">
    <property type="entry name" value="PKS_Beta-ketoAc_synthase_dom"/>
</dbReference>
<dbReference type="SMART" id="SM01294">
    <property type="entry name" value="PKS_PP_betabranch"/>
    <property type="match status" value="3"/>
</dbReference>
<dbReference type="Gene3D" id="3.10.129.110">
    <property type="entry name" value="Polyketide synthase dehydratase"/>
    <property type="match status" value="2"/>
</dbReference>
<feature type="compositionally biased region" description="Basic and acidic residues" evidence="13">
    <location>
        <begin position="5535"/>
        <end position="5545"/>
    </location>
</feature>
<accession>A0A2L0EWC5</accession>
<dbReference type="FunFam" id="3.40.47.10:FF:000019">
    <property type="entry name" value="Polyketide synthase type I"/>
    <property type="match status" value="3"/>
</dbReference>
<comment type="catalytic activity">
    <reaction evidence="9">
        <text>a (3S)-3-hydroxyacyl-CoA + NAD(+) = a 3-oxoacyl-CoA + NADH + H(+)</text>
        <dbReference type="Rhea" id="RHEA:22432"/>
        <dbReference type="ChEBI" id="CHEBI:15378"/>
        <dbReference type="ChEBI" id="CHEBI:57318"/>
        <dbReference type="ChEBI" id="CHEBI:57540"/>
        <dbReference type="ChEBI" id="CHEBI:57945"/>
        <dbReference type="ChEBI" id="CHEBI:90726"/>
        <dbReference type="EC" id="1.1.1.35"/>
    </reaction>
</comment>
<feature type="region of interest" description="Disordered" evidence="13">
    <location>
        <begin position="3520"/>
        <end position="3550"/>
    </location>
</feature>
<feature type="region of interest" description="Disordered" evidence="13">
    <location>
        <begin position="5954"/>
        <end position="5976"/>
    </location>
</feature>
<dbReference type="CDD" id="cd00833">
    <property type="entry name" value="PKS"/>
    <property type="match status" value="4"/>
</dbReference>
<dbReference type="PROSITE" id="PS52019">
    <property type="entry name" value="PKS_MFAS_DH"/>
    <property type="match status" value="2"/>
</dbReference>
<feature type="region of interest" description="Disordered" evidence="13">
    <location>
        <begin position="163"/>
        <end position="190"/>
    </location>
</feature>
<name>A0A2L0EWC5_SORCE</name>
<dbReference type="SUPFAM" id="SSF51735">
    <property type="entry name" value="NAD(P)-binding Rossmann-fold domains"/>
    <property type="match status" value="4"/>
</dbReference>
<dbReference type="SUPFAM" id="SSF53901">
    <property type="entry name" value="Thiolase-like"/>
    <property type="match status" value="4"/>
</dbReference>
<dbReference type="SUPFAM" id="SSF52096">
    <property type="entry name" value="ClpP/crotonase"/>
    <property type="match status" value="1"/>
</dbReference>
<feature type="compositionally biased region" description="Low complexity" evidence="13">
    <location>
        <begin position="3540"/>
        <end position="3550"/>
    </location>
</feature>
<dbReference type="Pfam" id="PF16197">
    <property type="entry name" value="KAsynt_C_assoc"/>
    <property type="match status" value="3"/>
</dbReference>
<dbReference type="SMART" id="SM00822">
    <property type="entry name" value="PKS_KR"/>
    <property type="match status" value="2"/>
</dbReference>
<feature type="region of interest" description="Disordered" evidence="13">
    <location>
        <begin position="4081"/>
        <end position="4153"/>
    </location>
</feature>
<dbReference type="PANTHER" id="PTHR43775">
    <property type="entry name" value="FATTY ACID SYNTHASE"/>
    <property type="match status" value="1"/>
</dbReference>
<feature type="active site" description="Proton acceptor; for dehydratase activity" evidence="11">
    <location>
        <position position="4800"/>
    </location>
</feature>
<evidence type="ECO:0000256" key="9">
    <source>
        <dbReference type="ARBA" id="ARBA00049556"/>
    </source>
</evidence>
<feature type="region of interest" description="Disordered" evidence="13">
    <location>
        <begin position="2288"/>
        <end position="2325"/>
    </location>
</feature>
<dbReference type="PROSITE" id="PS50075">
    <property type="entry name" value="CARRIER"/>
    <property type="match status" value="4"/>
</dbReference>
<dbReference type="Proteomes" id="UP000238348">
    <property type="component" value="Chromosome"/>
</dbReference>
<comment type="subcellular location">
    <subcellularLocation>
        <location evidence="1">Cytoplasm</location>
    </subcellularLocation>
</comment>
<dbReference type="InterPro" id="IPR036736">
    <property type="entry name" value="ACP-like_sf"/>
</dbReference>
<feature type="region of interest" description="C-terminal hotdog fold" evidence="11">
    <location>
        <begin position="4901"/>
        <end position="5039"/>
    </location>
</feature>
<dbReference type="Pfam" id="PF08659">
    <property type="entry name" value="KR"/>
    <property type="match status" value="2"/>
</dbReference>
<dbReference type="InterPro" id="IPR049900">
    <property type="entry name" value="PKS_mFAS_DH"/>
</dbReference>
<dbReference type="InterPro" id="IPR013968">
    <property type="entry name" value="PKS_KR"/>
</dbReference>
<dbReference type="Gene3D" id="3.40.47.10">
    <property type="match status" value="4"/>
</dbReference>
<dbReference type="Gene3D" id="3.40.50.150">
    <property type="entry name" value="Vaccinia Virus protein VP39"/>
    <property type="match status" value="2"/>
</dbReference>
<feature type="region of interest" description="Disordered" evidence="13">
    <location>
        <begin position="3913"/>
        <end position="3959"/>
    </location>
</feature>
<evidence type="ECO:0000256" key="11">
    <source>
        <dbReference type="PROSITE-ProRule" id="PRU01363"/>
    </source>
</evidence>
<keyword evidence="7" id="KW-0677">Repeat</keyword>
<comment type="pathway">
    <text evidence="2">Antibiotic biosynthesis.</text>
</comment>
<organism evidence="17 18">
    <name type="scientific">Sorangium cellulosum</name>
    <name type="common">Polyangium cellulosum</name>
    <dbReference type="NCBI Taxonomy" id="56"/>
    <lineage>
        <taxon>Bacteria</taxon>
        <taxon>Pseudomonadati</taxon>
        <taxon>Myxococcota</taxon>
        <taxon>Polyangia</taxon>
        <taxon>Polyangiales</taxon>
        <taxon>Polyangiaceae</taxon>
        <taxon>Sorangium</taxon>
    </lineage>
</organism>
<dbReference type="Gene3D" id="1.10.1240.100">
    <property type="match status" value="4"/>
</dbReference>
<feature type="domain" description="Ketosynthase family 3 (KS3)" evidence="15">
    <location>
        <begin position="194"/>
        <end position="631"/>
    </location>
</feature>
<dbReference type="InterPro" id="IPR049490">
    <property type="entry name" value="C883_1060-like_KR_N"/>
</dbReference>
<dbReference type="InterPro" id="IPR049551">
    <property type="entry name" value="PKS_DH_C"/>
</dbReference>
<evidence type="ECO:0000313" key="18">
    <source>
        <dbReference type="Proteomes" id="UP000238348"/>
    </source>
</evidence>
<feature type="compositionally biased region" description="Basic and acidic residues" evidence="13">
    <location>
        <begin position="1"/>
        <end position="17"/>
    </location>
</feature>
<dbReference type="SMART" id="SM00823">
    <property type="entry name" value="PKS_PP"/>
    <property type="match status" value="5"/>
</dbReference>
<dbReference type="GO" id="GO:0005737">
    <property type="term" value="C:cytoplasm"/>
    <property type="evidence" value="ECO:0007669"/>
    <property type="project" value="UniProtKB-SubCell"/>
</dbReference>
<dbReference type="Pfam" id="PF21089">
    <property type="entry name" value="PKS_DH_N"/>
    <property type="match status" value="2"/>
</dbReference>
<dbReference type="InterPro" id="IPR016039">
    <property type="entry name" value="Thiolase-like"/>
</dbReference>
<protein>
    <submittedName>
        <fullName evidence="17">Uncharacterized protein</fullName>
    </submittedName>
</protein>
<feature type="domain" description="Ketosynthase family 3 (KS3)" evidence="15">
    <location>
        <begin position="3010"/>
        <end position="3435"/>
    </location>
</feature>
<dbReference type="PROSITE" id="PS00012">
    <property type="entry name" value="PHOSPHOPANTETHEINE"/>
    <property type="match status" value="2"/>
</dbReference>
<dbReference type="EMBL" id="CP012673">
    <property type="protein sequence ID" value="AUX43603.1"/>
    <property type="molecule type" value="Genomic_DNA"/>
</dbReference>
<feature type="compositionally biased region" description="Pro residues" evidence="13">
    <location>
        <begin position="4109"/>
        <end position="4134"/>
    </location>
</feature>
<dbReference type="Pfam" id="PF02801">
    <property type="entry name" value="Ketoacyl-synt_C"/>
    <property type="match status" value="4"/>
</dbReference>
<dbReference type="Pfam" id="PF08242">
    <property type="entry name" value="Methyltransf_12"/>
    <property type="match status" value="2"/>
</dbReference>
<feature type="domain" description="Ketosynthase family 3 (KS3)" evidence="15">
    <location>
        <begin position="4158"/>
        <end position="4580"/>
    </location>
</feature>
<feature type="region of interest" description="N-terminal hotdog fold" evidence="11">
    <location>
        <begin position="847"/>
        <end position="962"/>
    </location>
</feature>
<dbReference type="SMART" id="SM00826">
    <property type="entry name" value="PKS_DH"/>
    <property type="match status" value="2"/>
</dbReference>
<dbReference type="Gene3D" id="1.10.1200.10">
    <property type="entry name" value="ACP-like"/>
    <property type="match status" value="5"/>
</dbReference>
<dbReference type="Gene3D" id="3.40.50.720">
    <property type="entry name" value="NAD(P)-binding Rossmann-like Domain"/>
    <property type="match status" value="2"/>
</dbReference>
<feature type="domain" description="Carrier" evidence="14">
    <location>
        <begin position="22"/>
        <end position="96"/>
    </location>
</feature>
<dbReference type="PROSITE" id="PS52004">
    <property type="entry name" value="KS3_2"/>
    <property type="match status" value="4"/>
</dbReference>
<feature type="region of interest" description="Disordered" evidence="13">
    <location>
        <begin position="812"/>
        <end position="856"/>
    </location>
</feature>
<feature type="region of interest" description="C-terminal hotdog fold" evidence="11">
    <location>
        <begin position="977"/>
        <end position="1123"/>
    </location>
</feature>
<feature type="region of interest" description="Disordered" evidence="13">
    <location>
        <begin position="6067"/>
        <end position="6138"/>
    </location>
</feature>
<keyword evidence="8" id="KW-0511">Multifunctional enzyme</keyword>
<feature type="compositionally biased region" description="Basic and acidic residues" evidence="13">
    <location>
        <begin position="3612"/>
        <end position="3645"/>
    </location>
</feature>
<dbReference type="GO" id="GO:0006633">
    <property type="term" value="P:fatty acid biosynthetic process"/>
    <property type="evidence" value="ECO:0007669"/>
    <property type="project" value="InterPro"/>
</dbReference>
<feature type="active site" description="Proton donor; for dehydratase activity" evidence="11">
    <location>
        <position position="4961"/>
    </location>
</feature>
<gene>
    <name evidence="17" type="ORF">SOCE26_050530</name>
</gene>
<feature type="compositionally biased region" description="Basic and acidic residues" evidence="13">
    <location>
        <begin position="1125"/>
        <end position="1137"/>
    </location>
</feature>
<evidence type="ECO:0000259" key="14">
    <source>
        <dbReference type="PROSITE" id="PS50075"/>
    </source>
</evidence>
<feature type="region of interest" description="Disordered" evidence="13">
    <location>
        <begin position="1125"/>
        <end position="1148"/>
    </location>
</feature>
<evidence type="ECO:0000256" key="4">
    <source>
        <dbReference type="ARBA" id="ARBA00022490"/>
    </source>
</evidence>
<dbReference type="InterPro" id="IPR018201">
    <property type="entry name" value="Ketoacyl_synth_AS"/>
</dbReference>
<dbReference type="PROSITE" id="PS00166">
    <property type="entry name" value="ENOYL_COA_HYDRATASE"/>
    <property type="match status" value="1"/>
</dbReference>
<comment type="similarity">
    <text evidence="12">Belongs to the enoyl-CoA hydratase/isomerase family.</text>
</comment>
<dbReference type="RefSeq" id="WP_104982261.1">
    <property type="nucleotide sequence ID" value="NZ_CP012673.1"/>
</dbReference>
<dbReference type="InterPro" id="IPR018376">
    <property type="entry name" value="Enoyl-CoA_hyd/isom_CS"/>
</dbReference>
<dbReference type="Pfam" id="PF22336">
    <property type="entry name" value="RhiE-like_linker"/>
    <property type="match status" value="1"/>
</dbReference>
<feature type="compositionally biased region" description="Low complexity" evidence="13">
    <location>
        <begin position="3920"/>
        <end position="3959"/>
    </location>
</feature>
<dbReference type="NCBIfam" id="NF005496">
    <property type="entry name" value="PRK07110.1"/>
    <property type="match status" value="1"/>
</dbReference>
<feature type="compositionally biased region" description="Low complexity" evidence="13">
    <location>
        <begin position="4093"/>
        <end position="4108"/>
    </location>
</feature>
<dbReference type="Pfam" id="PF00550">
    <property type="entry name" value="PP-binding"/>
    <property type="match status" value="5"/>
</dbReference>
<evidence type="ECO:0000256" key="12">
    <source>
        <dbReference type="RuleBase" id="RU003707"/>
    </source>
</evidence>
<evidence type="ECO:0000256" key="8">
    <source>
        <dbReference type="ARBA" id="ARBA00023268"/>
    </source>
</evidence>
<evidence type="ECO:0000259" key="15">
    <source>
        <dbReference type="PROSITE" id="PS52004"/>
    </source>
</evidence>
<evidence type="ECO:0000256" key="1">
    <source>
        <dbReference type="ARBA" id="ARBA00004496"/>
    </source>
</evidence>
<dbReference type="GO" id="GO:0031177">
    <property type="term" value="F:phosphopantetheine binding"/>
    <property type="evidence" value="ECO:0007669"/>
    <property type="project" value="InterPro"/>
</dbReference>
<feature type="domain" description="PKS/mFAS DH" evidence="16">
    <location>
        <begin position="847"/>
        <end position="1123"/>
    </location>
</feature>